<gene>
    <name evidence="5" type="ORF">ACFQ5N_03230</name>
</gene>
<dbReference type="InterPro" id="IPR013320">
    <property type="entry name" value="ConA-like_dom_sf"/>
</dbReference>
<accession>A0ABW3WKM4</accession>
<keyword evidence="6" id="KW-1185">Reference proteome</keyword>
<evidence type="ECO:0000313" key="6">
    <source>
        <dbReference type="Proteomes" id="UP001597241"/>
    </source>
</evidence>
<feature type="signal peptide" evidence="3">
    <location>
        <begin position="1"/>
        <end position="27"/>
    </location>
</feature>
<dbReference type="RefSeq" id="WP_386807705.1">
    <property type="nucleotide sequence ID" value="NZ_JBHTMV010000003.1"/>
</dbReference>
<dbReference type="SUPFAM" id="SSF49899">
    <property type="entry name" value="Concanavalin A-like lectins/glucanases"/>
    <property type="match status" value="1"/>
</dbReference>
<dbReference type="Pfam" id="PF13385">
    <property type="entry name" value="Laminin_G_3"/>
    <property type="match status" value="1"/>
</dbReference>
<protein>
    <submittedName>
        <fullName evidence="5">LamG-like jellyroll fold domain-containing protein</fullName>
    </submittedName>
</protein>
<keyword evidence="2" id="KW-1015">Disulfide bond</keyword>
<dbReference type="EMBL" id="JBHTMV010000003">
    <property type="protein sequence ID" value="MFD1292839.1"/>
    <property type="molecule type" value="Genomic_DNA"/>
</dbReference>
<dbReference type="Pfam" id="PF26628">
    <property type="entry name" value="DUF8202"/>
    <property type="match status" value="1"/>
</dbReference>
<reference evidence="6" key="1">
    <citation type="journal article" date="2019" name="Int. J. Syst. Evol. Microbiol.">
        <title>The Global Catalogue of Microorganisms (GCM) 10K type strain sequencing project: providing services to taxonomists for standard genome sequencing and annotation.</title>
        <authorList>
            <consortium name="The Broad Institute Genomics Platform"/>
            <consortium name="The Broad Institute Genome Sequencing Center for Infectious Disease"/>
            <person name="Wu L."/>
            <person name="Ma J."/>
        </authorList>
    </citation>
    <scope>NUCLEOTIDE SEQUENCE [LARGE SCALE GENOMIC DNA]</scope>
    <source>
        <strain evidence="6">CCUG 62221</strain>
    </source>
</reference>
<evidence type="ECO:0000259" key="4">
    <source>
        <dbReference type="SMART" id="SM00560"/>
    </source>
</evidence>
<proteinExistence type="predicted"/>
<dbReference type="InterPro" id="IPR026444">
    <property type="entry name" value="Secre_tail"/>
</dbReference>
<organism evidence="5 6">
    <name type="scientific">Lutibacter holmesii</name>
    <dbReference type="NCBI Taxonomy" id="1137985"/>
    <lineage>
        <taxon>Bacteria</taxon>
        <taxon>Pseudomonadati</taxon>
        <taxon>Bacteroidota</taxon>
        <taxon>Flavobacteriia</taxon>
        <taxon>Flavobacteriales</taxon>
        <taxon>Flavobacteriaceae</taxon>
        <taxon>Lutibacter</taxon>
    </lineage>
</organism>
<evidence type="ECO:0000256" key="1">
    <source>
        <dbReference type="ARBA" id="ARBA00022729"/>
    </source>
</evidence>
<name>A0ABW3WKM4_9FLAO</name>
<evidence type="ECO:0000256" key="3">
    <source>
        <dbReference type="SAM" id="SignalP"/>
    </source>
</evidence>
<evidence type="ECO:0000313" key="5">
    <source>
        <dbReference type="EMBL" id="MFD1292839.1"/>
    </source>
</evidence>
<comment type="caution">
    <text evidence="5">The sequence shown here is derived from an EMBL/GenBank/DDBJ whole genome shotgun (WGS) entry which is preliminary data.</text>
</comment>
<dbReference type="InterPro" id="IPR058515">
    <property type="entry name" value="DUF8202"/>
</dbReference>
<feature type="domain" description="LamG-like jellyroll fold" evidence="4">
    <location>
        <begin position="663"/>
        <end position="799"/>
    </location>
</feature>
<keyword evidence="1 3" id="KW-0732">Signal</keyword>
<dbReference type="InterPro" id="IPR006558">
    <property type="entry name" value="LamG-like"/>
</dbReference>
<evidence type="ECO:0000256" key="2">
    <source>
        <dbReference type="ARBA" id="ARBA00023157"/>
    </source>
</evidence>
<feature type="chain" id="PRO_5047187146" evidence="3">
    <location>
        <begin position="28"/>
        <end position="1530"/>
    </location>
</feature>
<sequence>MDKKKKFYKKNRLLFLVLILLNTSVFSQVFIDYSDFDTGNYGVKPMWNSGGTGVEISFGKSYIHDSTETNQTQSVRIAGDDSDESFIYTNRINLTNFEDVNIYFGYRANNNFLGGDFKIQISNDDGITWTSISPSPYSHGSEFNENMIIRDQEVNISNTAYGPFTSETRFRFLTNITSNSSGKLLLDDITIEGNLKPGVETNDLELWLKADAGVYSNAGGTVDALDTDVVEVWGDQETTITTTNATKAGTSNNAMYVSNGINFNPAVNFINGDNGYFDLDLDDLNNTNFNIIAIVKRASDKSSNYILGTTSDEDFKSLSFGYIYNASDGPRAELSIGFSSSRESVAAYNSPEPSVSLLRGETLAVIGGKKTIYELRDASSIKKTLTKNNALQGYNPGVLGRGNGTNGFQGYVSEVITYSTTLDDAELQKIYSYLALKYGMTLDNTDDVTNGDYIDSDGVVIWEGSNRDIDYHYNVTGIGKDDLNRGLYQKQSTSQNAEAIDIIVGLDEITDTNINNGGACDDKEFLIWGNNDGDYTETTPLTTLNLSEGLGSMDPTNVDFFRINRIWKFIETGSIDETQVYVPAELFPETPTLAYYMIVSNDETFDETDDIIELSDYKASYDFTGTQYVTFGYTPYTVEKRSIYFDGINDYIDMGDVLNLNPLAFTISAWVRRDVGELNGSIISKRDQPYENGFDFRIFKDNSGKVRLRMRWEIANSHQNLNSNTEIPENEWHHVAAIYSEGTLYLYIDGVEDKSAPRTALEDNDFSFLIGAANGAAPNNFFKGNIDEVRIWDVALSVGELRYIMNQEIEAHSDDTVNGTIIPQDIEKNDVNTRSWTTDLAAYYPMSTYAYPGVLIDDSENGNNGIFKNGLNTVDTQSAPLPYVSENDGDWDNEGTWLNGDVQTFPGTTSIVDNSETVNWNIVQISQNTVVNSSRGDGSEIEVLGLMIDAKSNSSDDDAELILEGNTDSDGTGEGQGLTVTHYLKLDGILDLDGESQLIQTENSTLDVGDSGVLERDQQGTADIYSYNYWGSPVGVEKEATDNLINDYTYTLGDVLYDGSDKVNFTSNLDANPFSTILSVSTRWLYKYSDLTGTYAEWQHIGNLGSLNAGEGFTMKGTGKNGGALASFQNYTFKGKPNNGTITLEVSANNIYLVANPYPSAIDAFSFIRENGESSFKDGVIYFWEQYASTSHVLAQYQGGYAALNLAGGVTASIPFGISPDTDTDQASKTPKQYIPVSQGFFVRSADESDEIEIVFNNTQRVFVKESDDDNGDEVSVFMKSSSSKSTSKGDVSFSDTRGKIRLGFEAPQVAHRQLLLTIDEEATDSVDWGYDAKMLGVVEDDMFWDLGDEKYVIQATNSITGDKEIPLGILMGKSGLATIKIDNLENIDANVELFIKDKSTLRFYKINEEPFEMNLEAGEYLDRFSLTFKSYNKDEEITEDEGEVGGIEVVANLSVVMDNDASELQIRNTTNSEITEVKLFNSLGQLVGAWNQYLNNSYKALPVNIKVTGVYIVQLKTTTGVITKKVLVE</sequence>
<dbReference type="Proteomes" id="UP001597241">
    <property type="component" value="Unassembled WGS sequence"/>
</dbReference>
<dbReference type="Gene3D" id="2.60.120.260">
    <property type="entry name" value="Galactose-binding domain-like"/>
    <property type="match status" value="1"/>
</dbReference>
<dbReference type="SMART" id="SM00560">
    <property type="entry name" value="LamGL"/>
    <property type="match status" value="1"/>
</dbReference>
<dbReference type="NCBIfam" id="TIGR04183">
    <property type="entry name" value="Por_Secre_tail"/>
    <property type="match status" value="1"/>
</dbReference>
<dbReference type="Gene3D" id="2.60.120.200">
    <property type="match status" value="1"/>
</dbReference>